<dbReference type="InterPro" id="IPR019108">
    <property type="entry name" value="Caa3_assmbl_CtaG-rel"/>
</dbReference>
<dbReference type="Pfam" id="PF09678">
    <property type="entry name" value="Caa3_CtaG"/>
    <property type="match status" value="1"/>
</dbReference>
<dbReference type="InterPro" id="IPR014108">
    <property type="entry name" value="Caa3-assmbl_CtaG"/>
</dbReference>
<reference evidence="7 8" key="1">
    <citation type="submission" date="2019-10" db="EMBL/GenBank/DDBJ databases">
        <authorList>
            <person name="Karimi E."/>
        </authorList>
    </citation>
    <scope>NUCLEOTIDE SEQUENCE [LARGE SCALE GENOMIC DNA]</scope>
    <source>
        <strain evidence="7">Exiguobacterium sp. 9Y</strain>
    </source>
</reference>
<keyword evidence="4 6" id="KW-1133">Transmembrane helix</keyword>
<evidence type="ECO:0000256" key="2">
    <source>
        <dbReference type="ARBA" id="ARBA00022475"/>
    </source>
</evidence>
<protein>
    <submittedName>
        <fullName evidence="7">Cytochrome aa(3) assembly factor</fullName>
    </submittedName>
</protein>
<feature type="transmembrane region" description="Helical" evidence="6">
    <location>
        <begin position="267"/>
        <end position="285"/>
    </location>
</feature>
<evidence type="ECO:0000313" key="8">
    <source>
        <dbReference type="Proteomes" id="UP000439752"/>
    </source>
</evidence>
<gene>
    <name evidence="7" type="primary">ctaG</name>
    <name evidence="7" type="ORF">EXIGUO9Y_30021</name>
</gene>
<dbReference type="Proteomes" id="UP000439752">
    <property type="component" value="Unassembled WGS sequence"/>
</dbReference>
<evidence type="ECO:0000256" key="5">
    <source>
        <dbReference type="ARBA" id="ARBA00023136"/>
    </source>
</evidence>
<keyword evidence="8" id="KW-1185">Reference proteome</keyword>
<evidence type="ECO:0000256" key="1">
    <source>
        <dbReference type="ARBA" id="ARBA00004651"/>
    </source>
</evidence>
<feature type="transmembrane region" description="Helical" evidence="6">
    <location>
        <begin position="192"/>
        <end position="211"/>
    </location>
</feature>
<keyword evidence="2" id="KW-1003">Cell membrane</keyword>
<dbReference type="EMBL" id="CABWKQ010000023">
    <property type="protein sequence ID" value="VWX36788.1"/>
    <property type="molecule type" value="Genomic_DNA"/>
</dbReference>
<feature type="transmembrane region" description="Helical" evidence="6">
    <location>
        <begin position="90"/>
        <end position="109"/>
    </location>
</feature>
<feature type="transmembrane region" description="Helical" evidence="6">
    <location>
        <begin position="160"/>
        <end position="180"/>
    </location>
</feature>
<feature type="transmembrane region" description="Helical" evidence="6">
    <location>
        <begin position="121"/>
        <end position="148"/>
    </location>
</feature>
<comment type="subcellular location">
    <subcellularLocation>
        <location evidence="1">Cell membrane</location>
        <topology evidence="1">Multi-pass membrane protein</topology>
    </subcellularLocation>
</comment>
<dbReference type="GO" id="GO:0005886">
    <property type="term" value="C:plasma membrane"/>
    <property type="evidence" value="ECO:0007669"/>
    <property type="project" value="UniProtKB-SubCell"/>
</dbReference>
<dbReference type="NCBIfam" id="TIGR02737">
    <property type="entry name" value="caa3_CtaG"/>
    <property type="match status" value="1"/>
</dbReference>
<keyword evidence="5 6" id="KW-0472">Membrane</keyword>
<feature type="transmembrane region" description="Helical" evidence="6">
    <location>
        <begin position="20"/>
        <end position="39"/>
    </location>
</feature>
<organism evidence="7 8">
    <name type="scientific">Exiguobacterium oxidotolerans</name>
    <dbReference type="NCBI Taxonomy" id="223958"/>
    <lineage>
        <taxon>Bacteria</taxon>
        <taxon>Bacillati</taxon>
        <taxon>Bacillota</taxon>
        <taxon>Bacilli</taxon>
        <taxon>Bacillales</taxon>
        <taxon>Bacillales Family XII. Incertae Sedis</taxon>
        <taxon>Exiguobacterium</taxon>
    </lineage>
</organism>
<proteinExistence type="predicted"/>
<evidence type="ECO:0000256" key="6">
    <source>
        <dbReference type="SAM" id="Phobius"/>
    </source>
</evidence>
<sequence>MRNMLGNLRGALSQFDWTVLWSPYYALLLIGLYVLYAFITEKIRRPDEAETTLAQKFMMLAALFVYYIGFGSPLDVLAHITFSAHMLQMVFVYMVAPPLLMLAIPGWAFKRLFGVPYLGKALRFFTLPLIALVVFNSLFTFYHMPFIFDYVLTNYTVHRLFHGTLIFLSMTMWYPIIAPVNEEDSLSDLKKMVYIVANGVLLTPACAFMIFSQSFQYDAYQDPATFAKVLAYCLPNNDVSGLNMERLFGTTKDLLEDQRFGGVLMKLGQELVYGIFFGLTFFTWVRRSKSTAVDEGMSFSPKAD</sequence>
<evidence type="ECO:0000313" key="7">
    <source>
        <dbReference type="EMBL" id="VWX36788.1"/>
    </source>
</evidence>
<evidence type="ECO:0000256" key="4">
    <source>
        <dbReference type="ARBA" id="ARBA00022989"/>
    </source>
</evidence>
<keyword evidence="3 6" id="KW-0812">Transmembrane</keyword>
<dbReference type="AlphaFoldDB" id="A0A653ID27"/>
<accession>A0A653ID27</accession>
<name>A0A653ID27_9BACL</name>
<evidence type="ECO:0000256" key="3">
    <source>
        <dbReference type="ARBA" id="ARBA00022692"/>
    </source>
</evidence>